<evidence type="ECO:0000313" key="6">
    <source>
        <dbReference type="Proteomes" id="UP000193719"/>
    </source>
</evidence>
<dbReference type="STRING" id="1754191.A0A1Y1UYK8"/>
<reference evidence="5 6" key="1">
    <citation type="submission" date="2016-08" db="EMBL/GenBank/DDBJ databases">
        <title>Genomes of anaerobic fungi encode conserved fungal cellulosomes for biomass hydrolysis.</title>
        <authorList>
            <consortium name="DOE Joint Genome Institute"/>
            <person name="Haitjema C.H."/>
            <person name="Gilmore S.P."/>
            <person name="Henske J.K."/>
            <person name="Solomon K.V."/>
            <person name="De Groot R."/>
            <person name="Kuo A."/>
            <person name="Mondo S.J."/>
            <person name="Salamov A.A."/>
            <person name="Labutti K."/>
            <person name="Zhao Z."/>
            <person name="Chiniquy J."/>
            <person name="Barry K."/>
            <person name="Brewer H.M."/>
            <person name="Purvine S.O."/>
            <person name="Wright A.T."/>
            <person name="Boxma B."/>
            <person name="Van Alen T."/>
            <person name="Hackstein J.H."/>
            <person name="Baker S.E."/>
            <person name="Grigoriev I.V."/>
            <person name="O'Malley M.A."/>
        </authorList>
    </citation>
    <scope>NUCLEOTIDE SEQUENCE [LARGE SCALE GENOMIC DNA]</scope>
    <source>
        <strain evidence="6">finn</strain>
    </source>
</reference>
<dbReference type="SUPFAM" id="SSF49764">
    <property type="entry name" value="HSP20-like chaperones"/>
    <property type="match status" value="1"/>
</dbReference>
<feature type="coiled-coil region" evidence="2">
    <location>
        <begin position="129"/>
        <end position="164"/>
    </location>
</feature>
<gene>
    <name evidence="5" type="ORF">BCR36DRAFT_336063</name>
</gene>
<dbReference type="InterPro" id="IPR052004">
    <property type="entry name" value="Dynein_assembly_factor_4"/>
</dbReference>
<dbReference type="InterPro" id="IPR007052">
    <property type="entry name" value="CS_dom"/>
</dbReference>
<dbReference type="PROSITE" id="PS50005">
    <property type="entry name" value="TPR"/>
    <property type="match status" value="2"/>
</dbReference>
<evidence type="ECO:0000256" key="1">
    <source>
        <dbReference type="PROSITE-ProRule" id="PRU00339"/>
    </source>
</evidence>
<feature type="compositionally biased region" description="Acidic residues" evidence="3">
    <location>
        <begin position="310"/>
        <end position="323"/>
    </location>
</feature>
<dbReference type="Gene3D" id="2.60.40.790">
    <property type="match status" value="1"/>
</dbReference>
<feature type="compositionally biased region" description="Acidic residues" evidence="3">
    <location>
        <begin position="199"/>
        <end position="226"/>
    </location>
</feature>
<dbReference type="EMBL" id="MCFH01000053">
    <property type="protein sequence ID" value="ORX43412.1"/>
    <property type="molecule type" value="Genomic_DNA"/>
</dbReference>
<protein>
    <recommendedName>
        <fullName evidence="4">CS domain-containing protein</fullName>
    </recommendedName>
</protein>
<dbReference type="PROSITE" id="PS51203">
    <property type="entry name" value="CS"/>
    <property type="match status" value="1"/>
</dbReference>
<dbReference type="OrthoDB" id="10250354at2759"/>
<dbReference type="InterPro" id="IPR011990">
    <property type="entry name" value="TPR-like_helical_dom_sf"/>
</dbReference>
<evidence type="ECO:0000256" key="2">
    <source>
        <dbReference type="SAM" id="Coils"/>
    </source>
</evidence>
<dbReference type="Gene3D" id="1.25.40.10">
    <property type="entry name" value="Tetratricopeptide repeat domain"/>
    <property type="match status" value="1"/>
</dbReference>
<dbReference type="PANTHER" id="PTHR46492:SF1">
    <property type="entry name" value="DYNEIN AXONEMAL ASSEMBLY FACTOR 4"/>
    <property type="match status" value="1"/>
</dbReference>
<keyword evidence="1" id="KW-0802">TPR repeat</keyword>
<dbReference type="SUPFAM" id="SSF48452">
    <property type="entry name" value="TPR-like"/>
    <property type="match status" value="1"/>
</dbReference>
<keyword evidence="6" id="KW-1185">Reference proteome</keyword>
<evidence type="ECO:0000256" key="3">
    <source>
        <dbReference type="SAM" id="MobiDB-lite"/>
    </source>
</evidence>
<evidence type="ECO:0000313" key="5">
    <source>
        <dbReference type="EMBL" id="ORX43412.1"/>
    </source>
</evidence>
<dbReference type="SMART" id="SM00028">
    <property type="entry name" value="TPR"/>
    <property type="match status" value="3"/>
</dbReference>
<proteinExistence type="predicted"/>
<feature type="compositionally biased region" description="Basic and acidic residues" evidence="3">
    <location>
        <begin position="285"/>
        <end position="306"/>
    </location>
</feature>
<organism evidence="5 6">
    <name type="scientific">Piromyces finnis</name>
    <dbReference type="NCBI Taxonomy" id="1754191"/>
    <lineage>
        <taxon>Eukaryota</taxon>
        <taxon>Fungi</taxon>
        <taxon>Fungi incertae sedis</taxon>
        <taxon>Chytridiomycota</taxon>
        <taxon>Chytridiomycota incertae sedis</taxon>
        <taxon>Neocallimastigomycetes</taxon>
        <taxon>Neocallimastigales</taxon>
        <taxon>Neocallimastigaceae</taxon>
        <taxon>Piromyces</taxon>
    </lineage>
</organism>
<name>A0A1Y1UYK8_9FUNG</name>
<feature type="region of interest" description="Disordered" evidence="3">
    <location>
        <begin position="264"/>
        <end position="340"/>
    </location>
</feature>
<comment type="caution">
    <text evidence="5">The sequence shown here is derived from an EMBL/GenBank/DDBJ whole genome shotgun (WGS) entry which is preliminary data.</text>
</comment>
<dbReference type="GO" id="GO:0036158">
    <property type="term" value="P:outer dynein arm assembly"/>
    <property type="evidence" value="ECO:0007669"/>
    <property type="project" value="TreeGrafter"/>
</dbReference>
<dbReference type="InterPro" id="IPR008978">
    <property type="entry name" value="HSP20-like_chaperone"/>
</dbReference>
<feature type="repeat" description="TPR" evidence="1">
    <location>
        <begin position="558"/>
        <end position="591"/>
    </location>
</feature>
<sequence>MPILIKEYEFQEDEEHLFLTIKLNGQNPKNVDIYCNDSYLKINFSPFFFELDFFDKVDEDTSSANISQKDIKFSIKKETSKLWGRASLFTDEEKSTPENKELIKKRRAEAFDRSLEKIKEKQKQKRIFINNQKREMVQKQMDVEKAEREKIKEIKNKAAEEAKKDLYSWINNEKQENPKFINFRKRYQDNDEGRIREIDSDEEEEEEEEKIEDDEIDANIDIWDDQDNVIEYNDNEELESSLDPWEKENKDELNDFIKQNQKLDTLAKRRRNKKNQKNISSLKQNNHEKEVLREEKPEEKDWERLTEAQITEENDPVVTEENDNTTLQSQPITETPKEANINQYKGKVLEDISDFNSDEDEDEFDMEAIQAKVRKELQRKTEKELEEKLGKRYYRMSKASTERKLPPPRAINQHINITFTPRDRPTAARESEDEKYRNHMKRQRAIKASLDKLHDSKGIQEESAVYLKEKGNVFYKHEDYEGAINAYTSALELEPENIGCLSNRSACYLKMKKFEECLKDCDKAITTLKTIKDEFEHGACNAEPIRIPFTRTHELALMKLLIRRGATQVANKKYQEALNDYTEALEFDKHNETIIHDIEQIKKAINF</sequence>
<evidence type="ECO:0000259" key="4">
    <source>
        <dbReference type="PROSITE" id="PS51203"/>
    </source>
</evidence>
<keyword evidence="2" id="KW-0175">Coiled coil</keyword>
<feature type="region of interest" description="Disordered" evidence="3">
    <location>
        <begin position="193"/>
        <end position="226"/>
    </location>
</feature>
<accession>A0A1Y1UYK8</accession>
<reference evidence="5 6" key="2">
    <citation type="submission" date="2016-08" db="EMBL/GenBank/DDBJ databases">
        <title>Pervasive Adenine N6-methylation of Active Genes in Fungi.</title>
        <authorList>
            <consortium name="DOE Joint Genome Institute"/>
            <person name="Mondo S.J."/>
            <person name="Dannebaum R.O."/>
            <person name="Kuo R.C."/>
            <person name="Labutti K."/>
            <person name="Haridas S."/>
            <person name="Kuo A."/>
            <person name="Salamov A."/>
            <person name="Ahrendt S.R."/>
            <person name="Lipzen A."/>
            <person name="Sullivan W."/>
            <person name="Andreopoulos W.B."/>
            <person name="Clum A."/>
            <person name="Lindquist E."/>
            <person name="Daum C."/>
            <person name="Ramamoorthy G.K."/>
            <person name="Gryganskyi A."/>
            <person name="Culley D."/>
            <person name="Magnuson J.K."/>
            <person name="James T.Y."/>
            <person name="O'Malley M.A."/>
            <person name="Stajich J.E."/>
            <person name="Spatafora J.W."/>
            <person name="Visel A."/>
            <person name="Grigoriev I.V."/>
        </authorList>
    </citation>
    <scope>NUCLEOTIDE SEQUENCE [LARGE SCALE GENOMIC DNA]</scope>
    <source>
        <strain evidence="6">finn</strain>
    </source>
</reference>
<dbReference type="AlphaFoldDB" id="A0A1Y1UYK8"/>
<dbReference type="PANTHER" id="PTHR46492">
    <property type="entry name" value="DYNEIN ASSEMBLY FACTOR 4, AXONEMAL"/>
    <property type="match status" value="1"/>
</dbReference>
<feature type="domain" description="CS" evidence="4">
    <location>
        <begin position="3"/>
        <end position="87"/>
    </location>
</feature>
<dbReference type="GO" id="GO:0003341">
    <property type="term" value="P:cilium movement"/>
    <property type="evidence" value="ECO:0007669"/>
    <property type="project" value="TreeGrafter"/>
</dbReference>
<dbReference type="Proteomes" id="UP000193719">
    <property type="component" value="Unassembled WGS sequence"/>
</dbReference>
<dbReference type="Pfam" id="PF04969">
    <property type="entry name" value="CS"/>
    <property type="match status" value="1"/>
</dbReference>
<feature type="compositionally biased region" description="Polar residues" evidence="3">
    <location>
        <begin position="324"/>
        <end position="333"/>
    </location>
</feature>
<feature type="repeat" description="TPR" evidence="1">
    <location>
        <begin position="464"/>
        <end position="497"/>
    </location>
</feature>
<dbReference type="GO" id="GO:0036159">
    <property type="term" value="P:inner dynein arm assembly"/>
    <property type="evidence" value="ECO:0007669"/>
    <property type="project" value="TreeGrafter"/>
</dbReference>
<dbReference type="InterPro" id="IPR019734">
    <property type="entry name" value="TPR_rpt"/>
</dbReference>